<proteinExistence type="predicted"/>
<comment type="caution">
    <text evidence="1">The sequence shown here is derived from an EMBL/GenBank/DDBJ whole genome shotgun (WGS) entry which is preliminary data.</text>
</comment>
<evidence type="ECO:0000313" key="1">
    <source>
        <dbReference type="EMBL" id="MEQ2175615.1"/>
    </source>
</evidence>
<protein>
    <recommendedName>
        <fullName evidence="3">Secreted protein</fullName>
    </recommendedName>
</protein>
<keyword evidence="2" id="KW-1185">Reference proteome</keyword>
<gene>
    <name evidence="1" type="ORF">GOODEAATRI_019718</name>
</gene>
<reference evidence="1 2" key="1">
    <citation type="submission" date="2021-06" db="EMBL/GenBank/DDBJ databases">
        <authorList>
            <person name="Palmer J.M."/>
        </authorList>
    </citation>
    <scope>NUCLEOTIDE SEQUENCE [LARGE SCALE GENOMIC DNA]</scope>
    <source>
        <strain evidence="1 2">GA_2019</strain>
        <tissue evidence="1">Muscle</tissue>
    </source>
</reference>
<dbReference type="EMBL" id="JAHRIO010051749">
    <property type="protein sequence ID" value="MEQ2175615.1"/>
    <property type="molecule type" value="Genomic_DNA"/>
</dbReference>
<dbReference type="Proteomes" id="UP001476798">
    <property type="component" value="Unassembled WGS sequence"/>
</dbReference>
<evidence type="ECO:0008006" key="3">
    <source>
        <dbReference type="Google" id="ProtNLM"/>
    </source>
</evidence>
<sequence length="100" mass="11050">MLLSCILAAQQLCGLFCGVMTATFIWFSLVVTDSFHFVASIHLSFLVFVPHPRTFLCMPLNLDFIVAKLPNNAASFSSDEAPSLLLLICLFLHFPALRSS</sequence>
<organism evidence="1 2">
    <name type="scientific">Goodea atripinnis</name>
    <dbReference type="NCBI Taxonomy" id="208336"/>
    <lineage>
        <taxon>Eukaryota</taxon>
        <taxon>Metazoa</taxon>
        <taxon>Chordata</taxon>
        <taxon>Craniata</taxon>
        <taxon>Vertebrata</taxon>
        <taxon>Euteleostomi</taxon>
        <taxon>Actinopterygii</taxon>
        <taxon>Neopterygii</taxon>
        <taxon>Teleostei</taxon>
        <taxon>Neoteleostei</taxon>
        <taxon>Acanthomorphata</taxon>
        <taxon>Ovalentaria</taxon>
        <taxon>Atherinomorphae</taxon>
        <taxon>Cyprinodontiformes</taxon>
        <taxon>Goodeidae</taxon>
        <taxon>Goodea</taxon>
    </lineage>
</organism>
<accession>A0ABV0NW56</accession>
<evidence type="ECO:0000313" key="2">
    <source>
        <dbReference type="Proteomes" id="UP001476798"/>
    </source>
</evidence>
<name>A0ABV0NW56_9TELE</name>